<keyword evidence="1" id="KW-1133">Transmembrane helix</keyword>
<protein>
    <recommendedName>
        <fullName evidence="4">Transmembrane protein</fullName>
    </recommendedName>
</protein>
<gene>
    <name evidence="2" type="ORF">Q4535_08275</name>
</gene>
<feature type="transmembrane region" description="Helical" evidence="1">
    <location>
        <begin position="108"/>
        <end position="130"/>
    </location>
</feature>
<accession>A0AAP4TZ40</accession>
<name>A0AAP4TZ40_9GAMM</name>
<keyword evidence="1" id="KW-0812">Transmembrane</keyword>
<reference evidence="2" key="1">
    <citation type="submission" date="2023-07" db="EMBL/GenBank/DDBJ databases">
        <title>Genome content predicts the carbon catabolic preferences of heterotrophic bacteria.</title>
        <authorList>
            <person name="Gralka M."/>
        </authorList>
    </citation>
    <scope>NUCLEOTIDE SEQUENCE</scope>
    <source>
        <strain evidence="2">C2R13</strain>
    </source>
</reference>
<organism evidence="2 3">
    <name type="scientific">Cobetia amphilecti</name>
    <dbReference type="NCBI Taxonomy" id="1055104"/>
    <lineage>
        <taxon>Bacteria</taxon>
        <taxon>Pseudomonadati</taxon>
        <taxon>Pseudomonadota</taxon>
        <taxon>Gammaproteobacteria</taxon>
        <taxon>Oceanospirillales</taxon>
        <taxon>Halomonadaceae</taxon>
        <taxon>Cobetia</taxon>
    </lineage>
</organism>
<evidence type="ECO:0000256" key="1">
    <source>
        <dbReference type="SAM" id="Phobius"/>
    </source>
</evidence>
<keyword evidence="1" id="KW-0472">Membrane</keyword>
<dbReference type="RefSeq" id="WP_054556270.1">
    <property type="nucleotide sequence ID" value="NZ_JAUORK010000008.1"/>
</dbReference>
<dbReference type="Proteomes" id="UP001170481">
    <property type="component" value="Unassembled WGS sequence"/>
</dbReference>
<evidence type="ECO:0008006" key="4">
    <source>
        <dbReference type="Google" id="ProtNLM"/>
    </source>
</evidence>
<dbReference type="EMBL" id="JAUORK010000008">
    <property type="protein sequence ID" value="MDO6672117.1"/>
    <property type="molecule type" value="Genomic_DNA"/>
</dbReference>
<dbReference type="AlphaFoldDB" id="A0AAP4TZ40"/>
<feature type="transmembrane region" description="Helical" evidence="1">
    <location>
        <begin position="82"/>
        <end position="102"/>
    </location>
</feature>
<evidence type="ECO:0000313" key="2">
    <source>
        <dbReference type="EMBL" id="MDO6672117.1"/>
    </source>
</evidence>
<proteinExistence type="predicted"/>
<comment type="caution">
    <text evidence="2">The sequence shown here is derived from an EMBL/GenBank/DDBJ whole genome shotgun (WGS) entry which is preliminary data.</text>
</comment>
<sequence>MPKLNPDHPRARNLTPQRVSVLAGLAVVMVANIPRFLMSGENTRLMLIVGFAVAVSALGIYIYRQLSDTAKAKVPTMMRRLLVWLVVGLAAMAAFNFAAPMLNRPQEGALEVLVDGLTLGLLAHVISMWMQRRRGEEG</sequence>
<feature type="transmembrane region" description="Helical" evidence="1">
    <location>
        <begin position="44"/>
        <end position="62"/>
    </location>
</feature>
<feature type="transmembrane region" description="Helical" evidence="1">
    <location>
        <begin position="21"/>
        <end position="38"/>
    </location>
</feature>
<evidence type="ECO:0000313" key="3">
    <source>
        <dbReference type="Proteomes" id="UP001170481"/>
    </source>
</evidence>